<keyword evidence="4" id="KW-1185">Reference proteome</keyword>
<protein>
    <recommendedName>
        <fullName evidence="5">MYCBP-associated protein</fullName>
    </recommendedName>
</protein>
<dbReference type="PANTHER" id="PTHR48421">
    <property type="entry name" value="MYCBP-ASSOCIATED PROTEIN"/>
    <property type="match status" value="1"/>
</dbReference>
<feature type="region of interest" description="Disordered" evidence="2">
    <location>
        <begin position="703"/>
        <end position="819"/>
    </location>
</feature>
<accession>A0A2T7PSY4</accession>
<dbReference type="Proteomes" id="UP000245119">
    <property type="component" value="Linkage Group LG2"/>
</dbReference>
<feature type="compositionally biased region" description="Basic and acidic residues" evidence="2">
    <location>
        <begin position="714"/>
        <end position="739"/>
    </location>
</feature>
<feature type="compositionally biased region" description="Basic and acidic residues" evidence="2">
    <location>
        <begin position="48"/>
        <end position="63"/>
    </location>
</feature>
<dbReference type="PANTHER" id="PTHR48421:SF1">
    <property type="entry name" value="MYCBP-ASSOCIATED PROTEIN"/>
    <property type="match status" value="1"/>
</dbReference>
<dbReference type="InterPro" id="IPR032707">
    <property type="entry name" value="MYCBPAP"/>
</dbReference>
<evidence type="ECO:0000313" key="3">
    <source>
        <dbReference type="EMBL" id="PVD36543.1"/>
    </source>
</evidence>
<comment type="caution">
    <text evidence="3">The sequence shown here is derived from an EMBL/GenBank/DDBJ whole genome shotgun (WGS) entry which is preliminary data.</text>
</comment>
<feature type="compositionally biased region" description="Basic and acidic residues" evidence="2">
    <location>
        <begin position="763"/>
        <end position="774"/>
    </location>
</feature>
<dbReference type="Pfam" id="PF14646">
    <property type="entry name" value="MYCBPAP"/>
    <property type="match status" value="1"/>
</dbReference>
<organism evidence="3 4">
    <name type="scientific">Pomacea canaliculata</name>
    <name type="common">Golden apple snail</name>
    <dbReference type="NCBI Taxonomy" id="400727"/>
    <lineage>
        <taxon>Eukaryota</taxon>
        <taxon>Metazoa</taxon>
        <taxon>Spiralia</taxon>
        <taxon>Lophotrochozoa</taxon>
        <taxon>Mollusca</taxon>
        <taxon>Gastropoda</taxon>
        <taxon>Caenogastropoda</taxon>
        <taxon>Architaenioglossa</taxon>
        <taxon>Ampullarioidea</taxon>
        <taxon>Ampullariidae</taxon>
        <taxon>Pomacea</taxon>
    </lineage>
</organism>
<feature type="compositionally biased region" description="Low complexity" evidence="2">
    <location>
        <begin position="797"/>
        <end position="813"/>
    </location>
</feature>
<evidence type="ECO:0000256" key="1">
    <source>
        <dbReference type="SAM" id="Coils"/>
    </source>
</evidence>
<sequence>MSVVAGQAGPPNRTRKKRDGTPDKSATPSQEAQDENRPPSRQIIWDAEIEKLQIKPDDLEKVRVPKSPSSPPPSLVTVTVRKTKPASELNKSKIKQVMVAKAAPPDAPLKPIDYSGHAGPRYDSAGRVIHHSILGTYDEYRHEATIRGDLLDIPTPRIVDGFSDEKPTLKYEKKLHHVKKQQSEVEESNALRNWQLKMLERKRQQGYISKLLQKPPEDLAMNRTETYRKTQEDRYLIDRTIPFIDNGKGYRIGSEFWRQQERIGDELAGIHVTLTQTECGYPPPVEHIGIPQNVRQEKGMTWDQDYSSPVHHSWQSSSYLHARLKLLQPVINELDPHKPDFSGLEVIGTNNPYKKDHEKDKDNILHMNYEGQAAFDQPSQMTKASDVNISYDDRLHVRSPPFFGPSLIFAGQVARWTGDGDSMVNQVGIEARIIFEAYTGKRVISYLEVINDGTTSVFYDWKKLAKENVFNLVQRPVQKFYFNDSSGVILPGEILKVPFMFKSECAGVYTEQWVMETRPVLCGGAALVVALRGVCLQEDTFQQQRRELEHDLEKKQSQQVVRQLVEELVSGIRTPERPRSPVDAYITEEELFHRHNPGLSYCHALVQELKQIHSQLFTEEEREYAIWDLSVLDLEDLIMELDEEDERKEDLLARLNAAVAKLTFTPQLPVQQRKENICHQLLAEAVDAIVGQSMLLRSMLGLPPRDIGDAMDDTDTKKGQRPGDKGKPEKAETSKDKKPAAPGGGTVATPAAAAATPVKAGKGQKEAQKTEPKGKVGAGKKVAGPARSTGATPAGGSEPPTASSTSPPRTPESLEQDIAIDHKYREKLAVQAFQILGDKVAKMESIFQAMGKLELGVTFTQRK</sequence>
<dbReference type="STRING" id="400727.A0A2T7PSY4"/>
<keyword evidence="1" id="KW-0175">Coiled coil</keyword>
<gene>
    <name evidence="3" type="ORF">C0Q70_03528</name>
</gene>
<proteinExistence type="predicted"/>
<evidence type="ECO:0000313" key="4">
    <source>
        <dbReference type="Proteomes" id="UP000245119"/>
    </source>
</evidence>
<dbReference type="AlphaFoldDB" id="A0A2T7PSY4"/>
<evidence type="ECO:0008006" key="5">
    <source>
        <dbReference type="Google" id="ProtNLM"/>
    </source>
</evidence>
<name>A0A2T7PSY4_POMCA</name>
<dbReference type="EMBL" id="PZQS01000002">
    <property type="protein sequence ID" value="PVD36543.1"/>
    <property type="molecule type" value="Genomic_DNA"/>
</dbReference>
<feature type="coiled-coil region" evidence="1">
    <location>
        <begin position="634"/>
        <end position="661"/>
    </location>
</feature>
<reference evidence="3 4" key="1">
    <citation type="submission" date="2018-04" db="EMBL/GenBank/DDBJ databases">
        <title>The genome of golden apple snail Pomacea canaliculata provides insight into stress tolerance and invasive adaptation.</title>
        <authorList>
            <person name="Liu C."/>
            <person name="Liu B."/>
            <person name="Ren Y."/>
            <person name="Zhang Y."/>
            <person name="Wang H."/>
            <person name="Li S."/>
            <person name="Jiang F."/>
            <person name="Yin L."/>
            <person name="Zhang G."/>
            <person name="Qian W."/>
            <person name="Fan W."/>
        </authorList>
    </citation>
    <scope>NUCLEOTIDE SEQUENCE [LARGE SCALE GENOMIC DNA]</scope>
    <source>
        <strain evidence="3">SZHN2017</strain>
        <tissue evidence="3">Muscle</tissue>
    </source>
</reference>
<feature type="compositionally biased region" description="Low complexity" evidence="2">
    <location>
        <begin position="747"/>
        <end position="761"/>
    </location>
</feature>
<evidence type="ECO:0000256" key="2">
    <source>
        <dbReference type="SAM" id="MobiDB-lite"/>
    </source>
</evidence>
<dbReference type="OrthoDB" id="10263316at2759"/>
<feature type="region of interest" description="Disordered" evidence="2">
    <location>
        <begin position="1"/>
        <end position="77"/>
    </location>
</feature>